<dbReference type="EMBL" id="JAFCLK010000018">
    <property type="protein sequence ID" value="MBR1138028.1"/>
    <property type="molecule type" value="Genomic_DNA"/>
</dbReference>
<keyword evidence="3" id="KW-1185">Reference proteome</keyword>
<name>A0ABS5G9M5_9BRAD</name>
<dbReference type="InterPro" id="IPR016181">
    <property type="entry name" value="Acyl_CoA_acyltransferase"/>
</dbReference>
<dbReference type="CDD" id="cd04301">
    <property type="entry name" value="NAT_SF"/>
    <property type="match status" value="1"/>
</dbReference>
<evidence type="ECO:0000259" key="1">
    <source>
        <dbReference type="PROSITE" id="PS51186"/>
    </source>
</evidence>
<dbReference type="RefSeq" id="WP_172239191.1">
    <property type="nucleotide sequence ID" value="NZ_JABFDP010000021.1"/>
</dbReference>
<accession>A0ABS5G9M5</accession>
<reference evidence="3" key="1">
    <citation type="journal article" date="2021" name="ISME J.">
        <title>Evolutionary origin and ecological implication of a unique nif island in free-living Bradyrhizobium lineages.</title>
        <authorList>
            <person name="Tao J."/>
        </authorList>
    </citation>
    <scope>NUCLEOTIDE SEQUENCE [LARGE SCALE GENOMIC DNA]</scope>
    <source>
        <strain evidence="3">SZCCT0094</strain>
    </source>
</reference>
<dbReference type="InterPro" id="IPR000182">
    <property type="entry name" value="GNAT_dom"/>
</dbReference>
<evidence type="ECO:0000313" key="2">
    <source>
        <dbReference type="EMBL" id="MBR1138028.1"/>
    </source>
</evidence>
<feature type="domain" description="N-acetyltransferase" evidence="1">
    <location>
        <begin position="5"/>
        <end position="167"/>
    </location>
</feature>
<evidence type="ECO:0000313" key="3">
    <source>
        <dbReference type="Proteomes" id="UP001314635"/>
    </source>
</evidence>
<dbReference type="SUPFAM" id="SSF55729">
    <property type="entry name" value="Acyl-CoA N-acyltransferases (Nat)"/>
    <property type="match status" value="1"/>
</dbReference>
<organism evidence="2 3">
    <name type="scientific">Bradyrhizobium denitrificans</name>
    <dbReference type="NCBI Taxonomy" id="2734912"/>
    <lineage>
        <taxon>Bacteria</taxon>
        <taxon>Pseudomonadati</taxon>
        <taxon>Pseudomonadota</taxon>
        <taxon>Alphaproteobacteria</taxon>
        <taxon>Hyphomicrobiales</taxon>
        <taxon>Nitrobacteraceae</taxon>
        <taxon>Bradyrhizobium</taxon>
    </lineage>
</organism>
<proteinExistence type="predicted"/>
<protein>
    <submittedName>
        <fullName evidence="2">GNAT family N-acetyltransferase</fullName>
    </submittedName>
</protein>
<dbReference type="Pfam" id="PF13527">
    <property type="entry name" value="Acetyltransf_9"/>
    <property type="match status" value="1"/>
</dbReference>
<gene>
    <name evidence="2" type="ORF">JQ619_19840</name>
</gene>
<dbReference type="Gene3D" id="3.40.630.30">
    <property type="match status" value="1"/>
</dbReference>
<dbReference type="PROSITE" id="PS51186">
    <property type="entry name" value="GNAT"/>
    <property type="match status" value="1"/>
</dbReference>
<dbReference type="Proteomes" id="UP001314635">
    <property type="component" value="Unassembled WGS sequence"/>
</dbReference>
<comment type="caution">
    <text evidence="2">The sequence shown here is derived from an EMBL/GenBank/DDBJ whole genome shotgun (WGS) entry which is preliminary data.</text>
</comment>
<sequence>MGHRIEIMSGEHGRQRARHLLDTVWSAEVLAALPWKEVVWANAHSRILVFDGRDDVIAHAALHLRDATLDAGPVRICGVGDVATHPDCRGQGLAGELMRRAVTEMRDTHGVDFGLLFCEPRYAPLYKKLGWRAFDGEVHAEQPRQGRIRFGVIDPFVFDLMMAPRVGMLDLCGLPW</sequence>